<evidence type="ECO:0000313" key="6">
    <source>
        <dbReference type="EMBL" id="ALC82264.1"/>
    </source>
</evidence>
<dbReference type="Pfam" id="PF07687">
    <property type="entry name" value="M20_dimer"/>
    <property type="match status" value="1"/>
</dbReference>
<gene>
    <name evidence="6" type="ORF">AM592_12245</name>
</gene>
<dbReference type="NCBIfam" id="TIGR01879">
    <property type="entry name" value="hydantase"/>
    <property type="match status" value="1"/>
</dbReference>
<accession>A0A0M5JLY9</accession>
<dbReference type="GO" id="GO:0016813">
    <property type="term" value="F:hydrolase activity, acting on carbon-nitrogen (but not peptide) bonds, in linear amidines"/>
    <property type="evidence" value="ECO:0007669"/>
    <property type="project" value="InterPro"/>
</dbReference>
<feature type="binding site" evidence="3">
    <location>
        <position position="133"/>
    </location>
    <ligand>
        <name>Zn(2+)</name>
        <dbReference type="ChEBI" id="CHEBI:29105"/>
        <label>2</label>
    </ligand>
</feature>
<keyword evidence="2 6" id="KW-0378">Hydrolase</keyword>
<comment type="cofactor">
    <cofactor evidence="3">
        <name>Zn(2+)</name>
        <dbReference type="ChEBI" id="CHEBI:29105"/>
    </cofactor>
    <text evidence="3">Binds 2 Zn(2+) ions per subunit.</text>
</comment>
<keyword evidence="7" id="KW-1185">Reference proteome</keyword>
<keyword evidence="3" id="KW-0479">Metal-binding</keyword>
<dbReference type="RefSeq" id="WP_053604049.1">
    <property type="nucleotide sequence ID" value="NZ_CP012600.1"/>
</dbReference>
<dbReference type="EMBL" id="CP012600">
    <property type="protein sequence ID" value="ALC82264.1"/>
    <property type="molecule type" value="Genomic_DNA"/>
</dbReference>
<feature type="binding site" evidence="4">
    <location>
        <position position="221"/>
    </location>
    <ligand>
        <name>allantoate</name>
        <dbReference type="ChEBI" id="CHEBI:17536"/>
    </ligand>
</feature>
<dbReference type="PANTHER" id="PTHR32494:SF5">
    <property type="entry name" value="ALLANTOATE AMIDOHYDROLASE"/>
    <property type="match status" value="1"/>
</dbReference>
<evidence type="ECO:0000256" key="1">
    <source>
        <dbReference type="ARBA" id="ARBA00006153"/>
    </source>
</evidence>
<dbReference type="Pfam" id="PF01546">
    <property type="entry name" value="Peptidase_M20"/>
    <property type="match status" value="1"/>
</dbReference>
<feature type="binding site" evidence="4">
    <location>
        <position position="281"/>
    </location>
    <ligand>
        <name>allantoate</name>
        <dbReference type="ChEBI" id="CHEBI:17536"/>
    </ligand>
</feature>
<dbReference type="SUPFAM" id="SSF53187">
    <property type="entry name" value="Zn-dependent exopeptidases"/>
    <property type="match status" value="1"/>
</dbReference>
<reference evidence="7" key="1">
    <citation type="submission" date="2015-08" db="EMBL/GenBank/DDBJ databases">
        <title>Genome sequencing project for genomic taxonomy and phylogenomics of Bacillus-like bacteria.</title>
        <authorList>
            <person name="Liu B."/>
            <person name="Wang J."/>
            <person name="Zhu Y."/>
            <person name="Liu G."/>
            <person name="Chen Q."/>
            <person name="Chen Z."/>
            <person name="Lan J."/>
            <person name="Che J."/>
            <person name="Ge C."/>
            <person name="Shi H."/>
            <person name="Pan Z."/>
            <person name="Liu X."/>
        </authorList>
    </citation>
    <scope>NUCLEOTIDE SEQUENCE [LARGE SCALE GENOMIC DNA]</scope>
    <source>
        <strain evidence="7">FJAT-4402</strain>
    </source>
</reference>
<proteinExistence type="inferred from homology"/>
<dbReference type="Gene3D" id="3.30.70.360">
    <property type="match status" value="1"/>
</dbReference>
<feature type="binding site" evidence="3">
    <location>
        <position position="196"/>
    </location>
    <ligand>
        <name>Zn(2+)</name>
        <dbReference type="ChEBI" id="CHEBI:29105"/>
        <label>1</label>
    </ligand>
</feature>
<dbReference type="InterPro" id="IPR010158">
    <property type="entry name" value="Amidase_Cbmase"/>
</dbReference>
<keyword evidence="3" id="KW-0862">Zinc</keyword>
<sequence>MSFSSDTLRGDKPQLDQLLSWLASYGKTKDNGVTRLLYSKEWQDAQLALYELMESYGLKAYFDDAGNLFGRIEGTEDSQATILTGSHVDSVVNGGRFDGAFGIVASLQAVSQLLSDHGPPKKTIEVVSLCEEEGSRFPLTFWGSGNITGVHDLKKTPPVRDAEGVGLEAAMHEAGFGKRMHPDPYRNDITCFLELHIEQGNVLERSGNSIGLVTDIVGQKRYTVTIKGASNHAGTTPMQNREDALAAASECIYYMTKEAKKTDPHLVATAGKMSVKPNVPNVIAESAEFTVDIRHHNEDLLEKFSHDLFAAFERISNQSEVKMAVSQWTNVKPVPLNADLKKLFAEEADALNISYQEMTSGAGHDSQVFGTYCPTMLVFVPSHKGISHSPLEWTNNEDLTSGCKLLTSALYQLAYE</sequence>
<dbReference type="NCBIfam" id="NF006771">
    <property type="entry name" value="PRK09290.1-5"/>
    <property type="match status" value="1"/>
</dbReference>
<dbReference type="Gene3D" id="3.40.630.10">
    <property type="entry name" value="Zn peptidases"/>
    <property type="match status" value="1"/>
</dbReference>
<dbReference type="InterPro" id="IPR002933">
    <property type="entry name" value="Peptidase_M20"/>
</dbReference>
<evidence type="ECO:0000259" key="5">
    <source>
        <dbReference type="Pfam" id="PF07687"/>
    </source>
</evidence>
<evidence type="ECO:0000256" key="2">
    <source>
        <dbReference type="ARBA" id="ARBA00022801"/>
    </source>
</evidence>
<feature type="binding site" evidence="4">
    <location>
        <position position="294"/>
    </location>
    <ligand>
        <name>allantoate</name>
        <dbReference type="ChEBI" id="CHEBI:17536"/>
    </ligand>
</feature>
<name>A0A0M5JLY9_9BACI</name>
<dbReference type="PIRSF" id="PIRSF001235">
    <property type="entry name" value="Amidase_carbamoylase"/>
    <property type="match status" value="1"/>
</dbReference>
<dbReference type="SUPFAM" id="SSF55031">
    <property type="entry name" value="Bacterial exopeptidase dimerisation domain"/>
    <property type="match status" value="1"/>
</dbReference>
<feature type="binding site" evidence="3">
    <location>
        <position position="388"/>
    </location>
    <ligand>
        <name>Zn(2+)</name>
        <dbReference type="ChEBI" id="CHEBI:29105"/>
        <label>2</label>
    </ligand>
</feature>
<evidence type="ECO:0000256" key="4">
    <source>
        <dbReference type="PIRSR" id="PIRSR001235-2"/>
    </source>
</evidence>
<feature type="binding site" evidence="3">
    <location>
        <position position="87"/>
    </location>
    <ligand>
        <name>Zn(2+)</name>
        <dbReference type="ChEBI" id="CHEBI:29105"/>
        <label>1</label>
    </ligand>
</feature>
<evidence type="ECO:0000256" key="3">
    <source>
        <dbReference type="PIRSR" id="PIRSR001235-1"/>
    </source>
</evidence>
<dbReference type="PANTHER" id="PTHR32494">
    <property type="entry name" value="ALLANTOATE DEIMINASE-RELATED"/>
    <property type="match status" value="1"/>
</dbReference>
<feature type="domain" description="Peptidase M20 dimerisation" evidence="5">
    <location>
        <begin position="218"/>
        <end position="314"/>
    </location>
</feature>
<feature type="binding site" evidence="3">
    <location>
        <position position="98"/>
    </location>
    <ligand>
        <name>Zn(2+)</name>
        <dbReference type="ChEBI" id="CHEBI:29105"/>
        <label>1</label>
    </ligand>
</feature>
<dbReference type="CDD" id="cd03884">
    <property type="entry name" value="M20_bAS"/>
    <property type="match status" value="1"/>
</dbReference>
<evidence type="ECO:0000313" key="7">
    <source>
        <dbReference type="Proteomes" id="UP000067625"/>
    </source>
</evidence>
<dbReference type="AlphaFoldDB" id="A0A0M5JLY9"/>
<dbReference type="InterPro" id="IPR036264">
    <property type="entry name" value="Bact_exopeptidase_dim_dom"/>
</dbReference>
<dbReference type="Proteomes" id="UP000067625">
    <property type="component" value="Chromosome"/>
</dbReference>
<comment type="similarity">
    <text evidence="1">Belongs to the peptidase M20 family.</text>
</comment>
<dbReference type="PATRIC" id="fig|1441095.3.peg.2685"/>
<dbReference type="InterPro" id="IPR011650">
    <property type="entry name" value="Peptidase_M20_dimer"/>
</dbReference>
<reference evidence="6 7" key="2">
    <citation type="journal article" date="2016" name="Int. J. Syst. Evol. Microbiol.">
        <title>Bacillus gobiensis sp. nov., isolated from a soil sample.</title>
        <authorList>
            <person name="Liu B."/>
            <person name="Liu G.H."/>
            <person name="Cetin S."/>
            <person name="Schumann P."/>
            <person name="Pan Z.Z."/>
            <person name="Chen Q.Q."/>
        </authorList>
    </citation>
    <scope>NUCLEOTIDE SEQUENCE [LARGE SCALE GENOMIC DNA]</scope>
    <source>
        <strain evidence="6 7">FJAT-4402</strain>
    </source>
</reference>
<dbReference type="STRING" id="1441095.AM592_12245"/>
<dbReference type="OrthoDB" id="9808195at2"/>
<organism evidence="6 7">
    <name type="scientific">Bacillus gobiensis</name>
    <dbReference type="NCBI Taxonomy" id="1441095"/>
    <lineage>
        <taxon>Bacteria</taxon>
        <taxon>Bacillati</taxon>
        <taxon>Bacillota</taxon>
        <taxon>Bacilli</taxon>
        <taxon>Bacillales</taxon>
        <taxon>Bacillaceae</taxon>
        <taxon>Bacillus</taxon>
    </lineage>
</organism>
<feature type="binding site" evidence="3">
    <location>
        <position position="98"/>
    </location>
    <ligand>
        <name>Zn(2+)</name>
        <dbReference type="ChEBI" id="CHEBI:29105"/>
        <label>2</label>
    </ligand>
</feature>
<protein>
    <submittedName>
        <fullName evidence="6">Allantoate amidohydrolase</fullName>
    </submittedName>
</protein>
<dbReference type="GO" id="GO:0046872">
    <property type="term" value="F:metal ion binding"/>
    <property type="evidence" value="ECO:0007669"/>
    <property type="project" value="UniProtKB-KW"/>
</dbReference>